<organism evidence="1 2">
    <name type="scientific">Clostridium sulfidigenes</name>
    <dbReference type="NCBI Taxonomy" id="318464"/>
    <lineage>
        <taxon>Bacteria</taxon>
        <taxon>Bacillati</taxon>
        <taxon>Bacillota</taxon>
        <taxon>Clostridia</taxon>
        <taxon>Eubacteriales</taxon>
        <taxon>Clostridiaceae</taxon>
        <taxon>Clostridium</taxon>
    </lineage>
</organism>
<proteinExistence type="predicted"/>
<comment type="caution">
    <text evidence="1">The sequence shown here is derived from an EMBL/GenBank/DDBJ whole genome shotgun (WGS) entry which is preliminary data.</text>
</comment>
<dbReference type="Pfam" id="PF13489">
    <property type="entry name" value="Methyltransf_23"/>
    <property type="match status" value="1"/>
</dbReference>
<evidence type="ECO:0000313" key="1">
    <source>
        <dbReference type="EMBL" id="KEZ88809.1"/>
    </source>
</evidence>
<keyword evidence="2" id="KW-1185">Reference proteome</keyword>
<evidence type="ECO:0000313" key="2">
    <source>
        <dbReference type="Proteomes" id="UP000028542"/>
    </source>
</evidence>
<name>A0A084JIM5_9CLOT</name>
<dbReference type="Proteomes" id="UP000028542">
    <property type="component" value="Unassembled WGS sequence"/>
</dbReference>
<dbReference type="Gene3D" id="3.40.50.150">
    <property type="entry name" value="Vaccinia Virus protein VP39"/>
    <property type="match status" value="1"/>
</dbReference>
<dbReference type="EMBL" id="JPMD01000001">
    <property type="protein sequence ID" value="KEZ88809.1"/>
    <property type="molecule type" value="Genomic_DNA"/>
</dbReference>
<keyword evidence="1" id="KW-0808">Transferase</keyword>
<dbReference type="SUPFAM" id="SSF53335">
    <property type="entry name" value="S-adenosyl-L-methionine-dependent methyltransferases"/>
    <property type="match status" value="1"/>
</dbReference>
<dbReference type="eggNOG" id="COG2227">
    <property type="taxonomic scope" value="Bacteria"/>
</dbReference>
<dbReference type="STRING" id="318464.IO99_01205"/>
<accession>A0A084JIM5</accession>
<gene>
    <name evidence="1" type="ORF">IO99_01205</name>
</gene>
<sequence>MSKKRDYDKEIKDNFGRNYAYDFDIDVIHKFMMKSFESFFVEGSCLELGCYKGDFTKRLLEKFEKVTCIEASSDAVKEAYSKVGERVHIINSRFEEVELEQKFDNIILTHVLEHIDNPVNLLKKVNDDWLSEKGKLFLVCPNANAPSRQIAVQMGLVPYNSAVTEAERLHGHNITYTFDTLEKDAREAGLEIKYRNGIFFKALSNFQWDELLKTDIISPEYLEGCYELGQKYPDLCSSIFLLCQKK</sequence>
<reference evidence="1 2" key="1">
    <citation type="submission" date="2014-07" db="EMBL/GenBank/DDBJ databases">
        <title>Draft genome of Clostridium sulfidigenes 113A isolated from sediments associated with methane hydrate from Krishna Godavari basin.</title>
        <authorList>
            <person name="Honkalas V.S."/>
            <person name="Dabir A.P."/>
            <person name="Arora P."/>
            <person name="Dhakephalkar P.K."/>
        </authorList>
    </citation>
    <scope>NUCLEOTIDE SEQUENCE [LARGE SCALE GENOMIC DNA]</scope>
    <source>
        <strain evidence="1 2">113A</strain>
    </source>
</reference>
<dbReference type="GO" id="GO:0008168">
    <property type="term" value="F:methyltransferase activity"/>
    <property type="evidence" value="ECO:0007669"/>
    <property type="project" value="UniProtKB-KW"/>
</dbReference>
<dbReference type="PANTHER" id="PTHR43861">
    <property type="entry name" value="TRANS-ACONITATE 2-METHYLTRANSFERASE-RELATED"/>
    <property type="match status" value="1"/>
</dbReference>
<dbReference type="AlphaFoldDB" id="A0A084JIM5"/>
<dbReference type="RefSeq" id="WP_035129223.1">
    <property type="nucleotide sequence ID" value="NZ_JPMD01000001.1"/>
</dbReference>
<protein>
    <submittedName>
        <fullName evidence="1">Methyltransferase type 12</fullName>
    </submittedName>
</protein>
<dbReference type="GO" id="GO:0032259">
    <property type="term" value="P:methylation"/>
    <property type="evidence" value="ECO:0007669"/>
    <property type="project" value="UniProtKB-KW"/>
</dbReference>
<dbReference type="CDD" id="cd02440">
    <property type="entry name" value="AdoMet_MTases"/>
    <property type="match status" value="1"/>
</dbReference>
<dbReference type="InterPro" id="IPR029063">
    <property type="entry name" value="SAM-dependent_MTases_sf"/>
</dbReference>
<keyword evidence="1" id="KW-0489">Methyltransferase</keyword>